<dbReference type="SMART" id="SM00205">
    <property type="entry name" value="THN"/>
    <property type="match status" value="1"/>
</dbReference>
<feature type="signal peptide" evidence="3">
    <location>
        <begin position="1"/>
        <end position="24"/>
    </location>
</feature>
<dbReference type="Proteomes" id="UP001279734">
    <property type="component" value="Unassembled WGS sequence"/>
</dbReference>
<keyword evidence="2" id="KW-1015">Disulfide bond</keyword>
<proteinExistence type="inferred from homology"/>
<keyword evidence="5" id="KW-1185">Reference proteome</keyword>
<reference evidence="4" key="1">
    <citation type="submission" date="2023-05" db="EMBL/GenBank/DDBJ databases">
        <title>Nepenthes gracilis genome sequencing.</title>
        <authorList>
            <person name="Fukushima K."/>
        </authorList>
    </citation>
    <scope>NUCLEOTIDE SEQUENCE</scope>
    <source>
        <strain evidence="4">SING2019-196</strain>
    </source>
</reference>
<evidence type="ECO:0000313" key="5">
    <source>
        <dbReference type="Proteomes" id="UP001279734"/>
    </source>
</evidence>
<evidence type="ECO:0000313" key="4">
    <source>
        <dbReference type="EMBL" id="GMH22716.1"/>
    </source>
</evidence>
<dbReference type="Gene3D" id="2.60.110.10">
    <property type="entry name" value="Thaumatin"/>
    <property type="match status" value="1"/>
</dbReference>
<dbReference type="EMBL" id="BSYO01000025">
    <property type="protein sequence ID" value="GMH22716.1"/>
    <property type="molecule type" value="Genomic_DNA"/>
</dbReference>
<dbReference type="InterPro" id="IPR001938">
    <property type="entry name" value="Thaumatin"/>
</dbReference>
<dbReference type="PROSITE" id="PS51367">
    <property type="entry name" value="THAUMATIN_2"/>
    <property type="match status" value="1"/>
</dbReference>
<evidence type="ECO:0008006" key="6">
    <source>
        <dbReference type="Google" id="ProtNLM"/>
    </source>
</evidence>
<dbReference type="PANTHER" id="PTHR31048">
    <property type="entry name" value="OS03G0233200 PROTEIN"/>
    <property type="match status" value="1"/>
</dbReference>
<dbReference type="FunFam" id="2.60.110.10:FF:000003">
    <property type="entry name" value="Thaumatin I"/>
    <property type="match status" value="1"/>
</dbReference>
<name>A0AAD3T666_NEPGR</name>
<comment type="caution">
    <text evidence="4">The sequence shown here is derived from an EMBL/GenBank/DDBJ whole genome shotgun (WGS) entry which is preliminary data.</text>
</comment>
<dbReference type="Pfam" id="PF00314">
    <property type="entry name" value="Thaumatin"/>
    <property type="match status" value="1"/>
</dbReference>
<accession>A0AAD3T666</accession>
<dbReference type="PRINTS" id="PR00347">
    <property type="entry name" value="THAUMATIN"/>
</dbReference>
<comment type="similarity">
    <text evidence="1">Belongs to the thaumatin family.</text>
</comment>
<sequence>MSQFIKFIVFPSLLLALLSISIDAATFDIVNNCGYTVWAAASPGGGQQLDPGETWTININPGQTGGHVWARTGCNLSEPNGASCQSGDCGGLLQCVGYGSPPNTVAEYSLNQNNLDFFDISLVDGFNVPMSFFPISNGCTKGPKCMVDVNRQCPSELRAPGGCNNPCTVFKTDEYCCNSGSCGPTNYSEYFKGIMFSRTRRLAHLRVPNGPRSTLTGTFPRVKASIADGRMRYKEIIDVGYLGRSNVTDRRHICRIV</sequence>
<evidence type="ECO:0000256" key="3">
    <source>
        <dbReference type="SAM" id="SignalP"/>
    </source>
</evidence>
<organism evidence="4 5">
    <name type="scientific">Nepenthes gracilis</name>
    <name type="common">Slender pitcher plant</name>
    <dbReference type="NCBI Taxonomy" id="150966"/>
    <lineage>
        <taxon>Eukaryota</taxon>
        <taxon>Viridiplantae</taxon>
        <taxon>Streptophyta</taxon>
        <taxon>Embryophyta</taxon>
        <taxon>Tracheophyta</taxon>
        <taxon>Spermatophyta</taxon>
        <taxon>Magnoliopsida</taxon>
        <taxon>eudicotyledons</taxon>
        <taxon>Gunneridae</taxon>
        <taxon>Pentapetalae</taxon>
        <taxon>Caryophyllales</taxon>
        <taxon>Nepenthaceae</taxon>
        <taxon>Nepenthes</taxon>
    </lineage>
</organism>
<dbReference type="AlphaFoldDB" id="A0AAD3T666"/>
<protein>
    <recommendedName>
        <fullName evidence="6">Thaumatin-like protein</fullName>
    </recommendedName>
</protein>
<gene>
    <name evidence="4" type="ORF">Nepgr_024559</name>
</gene>
<feature type="chain" id="PRO_5042210676" description="Thaumatin-like protein" evidence="3">
    <location>
        <begin position="25"/>
        <end position="257"/>
    </location>
</feature>
<dbReference type="SUPFAM" id="SSF49870">
    <property type="entry name" value="Osmotin, thaumatin-like protein"/>
    <property type="match status" value="1"/>
</dbReference>
<dbReference type="CDD" id="cd09217">
    <property type="entry name" value="TLP-P"/>
    <property type="match status" value="1"/>
</dbReference>
<keyword evidence="3" id="KW-0732">Signal</keyword>
<evidence type="ECO:0000256" key="1">
    <source>
        <dbReference type="ARBA" id="ARBA00010607"/>
    </source>
</evidence>
<dbReference type="InterPro" id="IPR037176">
    <property type="entry name" value="Osmotin/thaumatin-like_sf"/>
</dbReference>
<evidence type="ECO:0000256" key="2">
    <source>
        <dbReference type="ARBA" id="ARBA00023157"/>
    </source>
</evidence>